<sequence length="129" mass="14941">MPFCRYRQRLSSISDIRLRYPTTTVTVSDIRHRQQLNLRLVGKPCGRRHLRFLHISSTTVRYCTELCLRYPITISCKFALQPSLSHTTTSVVPNHHHRRCPTPSSSTPSGMYFDFSLLTLVQDSNFSEL</sequence>
<dbReference type="EMBL" id="NBSK02000003">
    <property type="protein sequence ID" value="KAJ0216185.1"/>
    <property type="molecule type" value="Genomic_DNA"/>
</dbReference>
<dbReference type="Proteomes" id="UP000235145">
    <property type="component" value="Unassembled WGS sequence"/>
</dbReference>
<name>A0A9R1W0R7_LACSA</name>
<accession>A0A9R1W0R7</accession>
<dbReference type="AlphaFoldDB" id="A0A9R1W0R7"/>
<evidence type="ECO:0000313" key="1">
    <source>
        <dbReference type="EMBL" id="KAJ0216185.1"/>
    </source>
</evidence>
<keyword evidence="2" id="KW-1185">Reference proteome</keyword>
<proteinExistence type="predicted"/>
<evidence type="ECO:0000313" key="2">
    <source>
        <dbReference type="Proteomes" id="UP000235145"/>
    </source>
</evidence>
<protein>
    <submittedName>
        <fullName evidence="1">Uncharacterized protein</fullName>
    </submittedName>
</protein>
<comment type="caution">
    <text evidence="1">The sequence shown here is derived from an EMBL/GenBank/DDBJ whole genome shotgun (WGS) entry which is preliminary data.</text>
</comment>
<organism evidence="1 2">
    <name type="scientific">Lactuca sativa</name>
    <name type="common">Garden lettuce</name>
    <dbReference type="NCBI Taxonomy" id="4236"/>
    <lineage>
        <taxon>Eukaryota</taxon>
        <taxon>Viridiplantae</taxon>
        <taxon>Streptophyta</taxon>
        <taxon>Embryophyta</taxon>
        <taxon>Tracheophyta</taxon>
        <taxon>Spermatophyta</taxon>
        <taxon>Magnoliopsida</taxon>
        <taxon>eudicotyledons</taxon>
        <taxon>Gunneridae</taxon>
        <taxon>Pentapetalae</taxon>
        <taxon>asterids</taxon>
        <taxon>campanulids</taxon>
        <taxon>Asterales</taxon>
        <taxon>Asteraceae</taxon>
        <taxon>Cichorioideae</taxon>
        <taxon>Cichorieae</taxon>
        <taxon>Lactucinae</taxon>
        <taxon>Lactuca</taxon>
    </lineage>
</organism>
<gene>
    <name evidence="1" type="ORF">LSAT_V11C300118590</name>
</gene>
<reference evidence="1 2" key="1">
    <citation type="journal article" date="2017" name="Nat. Commun.">
        <title>Genome assembly with in vitro proximity ligation data and whole-genome triplication in lettuce.</title>
        <authorList>
            <person name="Reyes-Chin-Wo S."/>
            <person name="Wang Z."/>
            <person name="Yang X."/>
            <person name="Kozik A."/>
            <person name="Arikit S."/>
            <person name="Song C."/>
            <person name="Xia L."/>
            <person name="Froenicke L."/>
            <person name="Lavelle D.O."/>
            <person name="Truco M.J."/>
            <person name="Xia R."/>
            <person name="Zhu S."/>
            <person name="Xu C."/>
            <person name="Xu H."/>
            <person name="Xu X."/>
            <person name="Cox K."/>
            <person name="Korf I."/>
            <person name="Meyers B.C."/>
            <person name="Michelmore R.W."/>
        </authorList>
    </citation>
    <scope>NUCLEOTIDE SEQUENCE [LARGE SCALE GENOMIC DNA]</scope>
    <source>
        <strain evidence="2">cv. Salinas</strain>
        <tissue evidence="1">Seedlings</tissue>
    </source>
</reference>